<dbReference type="STRING" id="1236989.JCM15548_13745"/>
<comment type="caution">
    <text evidence="1">The sequence shown here is derived from an EMBL/GenBank/DDBJ whole genome shotgun (WGS) entry which is preliminary data.</text>
</comment>
<keyword evidence="2" id="KW-1185">Reference proteome</keyword>
<organism evidence="1 2">
    <name type="scientific">Geofilum rubicundum JCM 15548</name>
    <dbReference type="NCBI Taxonomy" id="1236989"/>
    <lineage>
        <taxon>Bacteria</taxon>
        <taxon>Pseudomonadati</taxon>
        <taxon>Bacteroidota</taxon>
        <taxon>Bacteroidia</taxon>
        <taxon>Marinilabiliales</taxon>
        <taxon>Marinilabiliaceae</taxon>
        <taxon>Geofilum</taxon>
    </lineage>
</organism>
<name>A0A0E9M1N7_9BACT</name>
<evidence type="ECO:0008006" key="3">
    <source>
        <dbReference type="Google" id="ProtNLM"/>
    </source>
</evidence>
<dbReference type="AlphaFoldDB" id="A0A0E9M1N7"/>
<reference evidence="1 2" key="1">
    <citation type="journal article" date="2015" name="Microbes Environ.">
        <title>Distribution and evolution of nitrogen fixation genes in the phylum bacteroidetes.</title>
        <authorList>
            <person name="Inoue J."/>
            <person name="Oshima K."/>
            <person name="Suda W."/>
            <person name="Sakamoto M."/>
            <person name="Iino T."/>
            <person name="Noda S."/>
            <person name="Hongoh Y."/>
            <person name="Hattori M."/>
            <person name="Ohkuma M."/>
        </authorList>
    </citation>
    <scope>NUCLEOTIDE SEQUENCE [LARGE SCALE GENOMIC DNA]</scope>
    <source>
        <strain evidence="1">JCM 15548</strain>
    </source>
</reference>
<evidence type="ECO:0000313" key="1">
    <source>
        <dbReference type="EMBL" id="GAO31389.1"/>
    </source>
</evidence>
<evidence type="ECO:0000313" key="2">
    <source>
        <dbReference type="Proteomes" id="UP000032900"/>
    </source>
</evidence>
<proteinExistence type="predicted"/>
<sequence length="209" mass="23707">MQLVFEESMQKEALRLAAFMDSVAPHIAGTLNHRPKRISLLLHNHSAYSNGFVSWAPKRSEFFTMPSQDLQSTDWLEHLAIHEYRHVVQIDKLNQGFTKWLSYLIGQQATGGVLGLYLPMWFLEGDAVIAETTLTQSGRGRSYAFNNELKAQLLSRGAFSYDKAYLGSYRDFVPDYYKMGYLLTAKPASSMVLSYGKTPFNMWAETVGT</sequence>
<accession>A0A0E9M1N7</accession>
<dbReference type="Proteomes" id="UP000032900">
    <property type="component" value="Unassembled WGS sequence"/>
</dbReference>
<dbReference type="EMBL" id="BAZW01000046">
    <property type="protein sequence ID" value="GAO31389.1"/>
    <property type="molecule type" value="Genomic_DNA"/>
</dbReference>
<gene>
    <name evidence="1" type="ORF">JCM15548_13745</name>
</gene>
<protein>
    <recommendedName>
        <fullName evidence="3">DUF2268 domain-containing protein</fullName>
    </recommendedName>
</protein>